<dbReference type="VEuPathDB" id="FungiDB:HpaG807805"/>
<feature type="compositionally biased region" description="Acidic residues" evidence="1">
    <location>
        <begin position="154"/>
        <end position="164"/>
    </location>
</feature>
<feature type="compositionally biased region" description="Basic and acidic residues" evidence="1">
    <location>
        <begin position="137"/>
        <end position="153"/>
    </location>
</feature>
<evidence type="ECO:0000313" key="2">
    <source>
        <dbReference type="EnsemblProtists" id="HpaP807805"/>
    </source>
</evidence>
<name>M4BN18_HYAAE</name>
<dbReference type="eggNOG" id="ENOG502SMDW">
    <property type="taxonomic scope" value="Eukaryota"/>
</dbReference>
<proteinExistence type="predicted"/>
<keyword evidence="3" id="KW-1185">Reference proteome</keyword>
<feature type="region of interest" description="Disordered" evidence="1">
    <location>
        <begin position="75"/>
        <end position="99"/>
    </location>
</feature>
<reference evidence="3" key="1">
    <citation type="journal article" date="2010" name="Science">
        <title>Signatures of adaptation to obligate biotrophy in the Hyaloperonospora arabidopsidis genome.</title>
        <authorList>
            <person name="Baxter L."/>
            <person name="Tripathy S."/>
            <person name="Ishaque N."/>
            <person name="Boot N."/>
            <person name="Cabral A."/>
            <person name="Kemen E."/>
            <person name="Thines M."/>
            <person name="Ah-Fong A."/>
            <person name="Anderson R."/>
            <person name="Badejoko W."/>
            <person name="Bittner-Eddy P."/>
            <person name="Boore J.L."/>
            <person name="Chibucos M.C."/>
            <person name="Coates M."/>
            <person name="Dehal P."/>
            <person name="Delehaunty K."/>
            <person name="Dong S."/>
            <person name="Downton P."/>
            <person name="Dumas B."/>
            <person name="Fabro G."/>
            <person name="Fronick C."/>
            <person name="Fuerstenberg S.I."/>
            <person name="Fulton L."/>
            <person name="Gaulin E."/>
            <person name="Govers F."/>
            <person name="Hughes L."/>
            <person name="Humphray S."/>
            <person name="Jiang R.H."/>
            <person name="Judelson H."/>
            <person name="Kamoun S."/>
            <person name="Kyung K."/>
            <person name="Meijer H."/>
            <person name="Minx P."/>
            <person name="Morris P."/>
            <person name="Nelson J."/>
            <person name="Phuntumart V."/>
            <person name="Qutob D."/>
            <person name="Rehmany A."/>
            <person name="Rougon-Cardoso A."/>
            <person name="Ryden P."/>
            <person name="Torto-Alalibo T."/>
            <person name="Studholme D."/>
            <person name="Wang Y."/>
            <person name="Win J."/>
            <person name="Wood J."/>
            <person name="Clifton S.W."/>
            <person name="Rogers J."/>
            <person name="Van den Ackerveken G."/>
            <person name="Jones J.D."/>
            <person name="McDowell J.M."/>
            <person name="Beynon J."/>
            <person name="Tyler B.M."/>
        </authorList>
    </citation>
    <scope>NUCLEOTIDE SEQUENCE [LARGE SCALE GENOMIC DNA]</scope>
    <source>
        <strain evidence="3">Emoy2</strain>
    </source>
</reference>
<sequence length="200" mass="22494">MSSARSKQTRLLRQASVLHELQETQEKDSLDGRYARLMTELAALCSDRSNVITTDSLQFFASHNRAEPVRLERVPERLDAQPKPLSATTASAGSKQDELLSADAARRQRVEELTRFFMEAKSDIEFALGGGRDFVEVNEKDKEVAESGERDGEREDEDGDEDKDETVLDPEKELVKVHVQLLRGKVDSRLCMARCCAIHS</sequence>
<evidence type="ECO:0000256" key="1">
    <source>
        <dbReference type="SAM" id="MobiDB-lite"/>
    </source>
</evidence>
<organism evidence="2 3">
    <name type="scientific">Hyaloperonospora arabidopsidis (strain Emoy2)</name>
    <name type="common">Downy mildew agent</name>
    <name type="synonym">Peronospora arabidopsidis</name>
    <dbReference type="NCBI Taxonomy" id="559515"/>
    <lineage>
        <taxon>Eukaryota</taxon>
        <taxon>Sar</taxon>
        <taxon>Stramenopiles</taxon>
        <taxon>Oomycota</taxon>
        <taxon>Peronosporomycetes</taxon>
        <taxon>Peronosporales</taxon>
        <taxon>Peronosporaceae</taxon>
        <taxon>Hyaloperonospora</taxon>
    </lineage>
</organism>
<reference evidence="2" key="2">
    <citation type="submission" date="2015-06" db="UniProtKB">
        <authorList>
            <consortium name="EnsemblProtists"/>
        </authorList>
    </citation>
    <scope>IDENTIFICATION</scope>
    <source>
        <strain evidence="2">Emoy2</strain>
    </source>
</reference>
<dbReference type="InParanoid" id="M4BN18"/>
<dbReference type="STRING" id="559515.M4BN18"/>
<feature type="region of interest" description="Disordered" evidence="1">
    <location>
        <begin position="137"/>
        <end position="170"/>
    </location>
</feature>
<evidence type="ECO:0000313" key="3">
    <source>
        <dbReference type="Proteomes" id="UP000011713"/>
    </source>
</evidence>
<protein>
    <submittedName>
        <fullName evidence="2">Uncharacterized protein</fullName>
    </submittedName>
</protein>
<dbReference type="EMBL" id="JH598440">
    <property type="status" value="NOT_ANNOTATED_CDS"/>
    <property type="molecule type" value="Genomic_DNA"/>
</dbReference>
<accession>M4BN18</accession>
<dbReference type="HOGENOM" id="CLU_1368542_0_0_1"/>
<dbReference type="Proteomes" id="UP000011713">
    <property type="component" value="Unassembled WGS sequence"/>
</dbReference>
<dbReference type="EnsemblProtists" id="HpaT807805">
    <property type="protein sequence ID" value="HpaP807805"/>
    <property type="gene ID" value="HpaG807805"/>
</dbReference>
<dbReference type="AlphaFoldDB" id="M4BN18"/>